<keyword evidence="2" id="KW-0804">Transcription</keyword>
<dbReference type="GO" id="GO:0000428">
    <property type="term" value="C:DNA-directed RNA polymerase complex"/>
    <property type="evidence" value="ECO:0007669"/>
    <property type="project" value="UniProtKB-KW"/>
</dbReference>
<organism evidence="2">
    <name type="scientific">Lygus hesperus</name>
    <name type="common">Western plant bug</name>
    <dbReference type="NCBI Taxonomy" id="30085"/>
    <lineage>
        <taxon>Eukaryota</taxon>
        <taxon>Metazoa</taxon>
        <taxon>Ecdysozoa</taxon>
        <taxon>Arthropoda</taxon>
        <taxon>Hexapoda</taxon>
        <taxon>Insecta</taxon>
        <taxon>Pterygota</taxon>
        <taxon>Neoptera</taxon>
        <taxon>Paraneoptera</taxon>
        <taxon>Hemiptera</taxon>
        <taxon>Heteroptera</taxon>
        <taxon>Panheteroptera</taxon>
        <taxon>Cimicomorpha</taxon>
        <taxon>Miridae</taxon>
        <taxon>Mirini</taxon>
        <taxon>Lygus</taxon>
    </lineage>
</organism>
<reference evidence="2" key="2">
    <citation type="submission" date="2014-07" db="EMBL/GenBank/DDBJ databases">
        <authorList>
            <person name="Hull J."/>
        </authorList>
    </citation>
    <scope>NUCLEOTIDE SEQUENCE</scope>
</reference>
<evidence type="ECO:0000313" key="3">
    <source>
        <dbReference type="EMBL" id="JAG52887.1"/>
    </source>
</evidence>
<evidence type="ECO:0000313" key="2">
    <source>
        <dbReference type="EMBL" id="JAF99896.1"/>
    </source>
</evidence>
<keyword evidence="2" id="KW-0240">DNA-directed RNA polymerase</keyword>
<protein>
    <submittedName>
        <fullName evidence="2">DNA-directed RNA polymerase subunit beta</fullName>
    </submittedName>
</protein>
<reference evidence="3" key="3">
    <citation type="submission" date="2014-09" db="EMBL/GenBank/DDBJ databases">
        <authorList>
            <person name="Magalhaes I.L.F."/>
            <person name="Oliveira U."/>
            <person name="Santos F.R."/>
            <person name="Vidigal T.H.D.A."/>
            <person name="Brescovit A.D."/>
            <person name="Santos A.J."/>
        </authorList>
    </citation>
    <scope>NUCLEOTIDE SEQUENCE</scope>
</reference>
<gene>
    <name evidence="2" type="primary">rpoB_11</name>
    <name evidence="2" type="ORF">CM83_2894</name>
</gene>
<sequence>MSRTVLKVTLCATEDKYRNIPSSHPFPIHKLARKSSSDSIIDSQTRFLPILVCDCPLTAQALPDPQRLPRVIVKDSANFAKFRRDVEDFKSPLVNNGSFSTSSTTKARHGTGSLRPPIKDASRERPSQFSGSSRVVLTRKINKQLKSNRSLLSVAIPEDAEGHINILEPPKCSLNDHYIVKRIIYTLEDNLENNSLSRNRPPSPE</sequence>
<accession>A0A0A9VUF3</accession>
<dbReference type="EMBL" id="GBRD01012939">
    <property type="protein sequence ID" value="JAG52887.1"/>
    <property type="molecule type" value="Transcribed_RNA"/>
</dbReference>
<dbReference type="EMBL" id="GBHO01043707">
    <property type="protein sequence ID" value="JAF99896.1"/>
    <property type="molecule type" value="Transcribed_RNA"/>
</dbReference>
<dbReference type="AlphaFoldDB" id="A0A0A9VUF3"/>
<feature type="compositionally biased region" description="Basic and acidic residues" evidence="1">
    <location>
        <begin position="117"/>
        <end position="126"/>
    </location>
</feature>
<evidence type="ECO:0000256" key="1">
    <source>
        <dbReference type="SAM" id="MobiDB-lite"/>
    </source>
</evidence>
<name>A0A0A9VUF3_LYGHE</name>
<feature type="region of interest" description="Disordered" evidence="1">
    <location>
        <begin position="97"/>
        <end position="133"/>
    </location>
</feature>
<proteinExistence type="predicted"/>
<reference evidence="2" key="1">
    <citation type="journal article" date="2014" name="PLoS ONE">
        <title>Transcriptome-Based Identification of ABC Transporters in the Western Tarnished Plant Bug Lygus hesperus.</title>
        <authorList>
            <person name="Hull J.J."/>
            <person name="Chaney K."/>
            <person name="Geib S.M."/>
            <person name="Fabrick J.A."/>
            <person name="Brent C.S."/>
            <person name="Walsh D."/>
            <person name="Lavine L.C."/>
        </authorList>
    </citation>
    <scope>NUCLEOTIDE SEQUENCE</scope>
</reference>